<dbReference type="Proteomes" id="UP001239680">
    <property type="component" value="Unassembled WGS sequence"/>
</dbReference>
<dbReference type="RefSeq" id="WP_306680425.1">
    <property type="nucleotide sequence ID" value="NZ_JAVDBT010000008.1"/>
</dbReference>
<evidence type="ECO:0000313" key="2">
    <source>
        <dbReference type="Proteomes" id="UP001239680"/>
    </source>
</evidence>
<protein>
    <submittedName>
        <fullName evidence="1">Uncharacterized protein</fullName>
    </submittedName>
</protein>
<keyword evidence="2" id="KW-1185">Reference proteome</keyword>
<dbReference type="EMBL" id="JAVDBT010000008">
    <property type="protein sequence ID" value="MDQ2066716.1"/>
    <property type="molecule type" value="Genomic_DNA"/>
</dbReference>
<evidence type="ECO:0000313" key="1">
    <source>
        <dbReference type="EMBL" id="MDQ2066716.1"/>
    </source>
</evidence>
<name>A0ABU0VY75_9RHOB</name>
<gene>
    <name evidence="1" type="ORF">Q9295_10035</name>
</gene>
<accession>A0ABU0VY75</accession>
<sequence>MDQSKAGVPDQVRVVALQLAIQAHASIKDGYPDGVICQAREFVEFVTNNDPVLDCGVPEDGVEVDEDGNTVIHLSEYLRGSNKTDNT</sequence>
<organism evidence="1 2">
    <name type="scientific">Pseudogemmobacter lacusdianii</name>
    <dbReference type="NCBI Taxonomy" id="3069608"/>
    <lineage>
        <taxon>Bacteria</taxon>
        <taxon>Pseudomonadati</taxon>
        <taxon>Pseudomonadota</taxon>
        <taxon>Alphaproteobacteria</taxon>
        <taxon>Rhodobacterales</taxon>
        <taxon>Paracoccaceae</taxon>
        <taxon>Pseudogemmobacter</taxon>
    </lineage>
</organism>
<comment type="caution">
    <text evidence="1">The sequence shown here is derived from an EMBL/GenBank/DDBJ whole genome shotgun (WGS) entry which is preliminary data.</text>
</comment>
<reference evidence="1 2" key="1">
    <citation type="submission" date="2023-08" db="EMBL/GenBank/DDBJ databases">
        <title>Characterization of two Paracoccaceae strains isolated from Phycosphere and proposal of Xinfangfangia lacusdiani sp. nov.</title>
        <authorList>
            <person name="Deng Y."/>
            <person name="Zhang Y.Q."/>
        </authorList>
    </citation>
    <scope>NUCLEOTIDE SEQUENCE [LARGE SCALE GENOMIC DNA]</scope>
    <source>
        <strain evidence="1 2">CPCC 101601</strain>
    </source>
</reference>
<proteinExistence type="predicted"/>